<dbReference type="OrthoDB" id="185373at2759"/>
<dbReference type="FunFam" id="1.25.40.10:FF:000158">
    <property type="entry name" value="pentatricopeptide repeat-containing protein At2g33680"/>
    <property type="match status" value="1"/>
</dbReference>
<keyword evidence="1" id="KW-0677">Repeat</keyword>
<sequence>MASRPIAKAARKLPPLYSLARKTLEVAKAGKSGPADKALDPFDAMPMNKQVAWNAELAALVDAGRVERALSFFQQMPRKNATSYTTMIGGLSRAGPGAASRARRLFDELPMDQHNVFTWTAMVSCHVRNGEPGKAVELFAALYGELFGRGMLPNAHTLSSLLKACVALWSLAMALQFHGLAIKLLKEDSKASIFVWNGLIDVHAKLGELSDAEKIFHGMRYTDASSWNIMMDGFSRHKLIGKSLHLFSLMKNKDAFSWNIIISCLWENRRGEEALRLFINMLRLDGHNNGSSKPIGSTYTTILHICSVLSLLALGRQVHARAVKNGLSRSHVFVCNSLMSMYSSSGATADLEKVFDETTVRDVVSWNTVIQGLGQNGHGRLALAAAERALELRTYNGNTFIAILTCCSHAGLVTEGMNYFDAMADKYGVERTLDHYISAIDLLGRAGLLEEAHGLLLNMPFAQNALAWSTLLHSCLAHKNGFLGGVAARELKALQPDGGGGNYERLARGCRYGEEASEAQSDKSSAHLPGCSWVI</sequence>
<comment type="caution">
    <text evidence="3">The sequence shown here is derived from an EMBL/GenBank/DDBJ whole genome shotgun (WGS) entry which is preliminary data.</text>
</comment>
<evidence type="ECO:0008006" key="5">
    <source>
        <dbReference type="Google" id="ProtNLM"/>
    </source>
</evidence>
<dbReference type="EMBL" id="JAAALK010000290">
    <property type="protein sequence ID" value="KAG8044894.1"/>
    <property type="molecule type" value="Genomic_DNA"/>
</dbReference>
<dbReference type="GO" id="GO:0099402">
    <property type="term" value="P:plant organ development"/>
    <property type="evidence" value="ECO:0007669"/>
    <property type="project" value="UniProtKB-ARBA"/>
</dbReference>
<dbReference type="InterPro" id="IPR002885">
    <property type="entry name" value="PPR_rpt"/>
</dbReference>
<feature type="repeat" description="PPR" evidence="2">
    <location>
        <begin position="223"/>
        <end position="257"/>
    </location>
</feature>
<dbReference type="InterPro" id="IPR046960">
    <property type="entry name" value="PPR_At4g14850-like_plant"/>
</dbReference>
<protein>
    <recommendedName>
        <fullName evidence="5">Pentatricopeptide repeat-containing protein</fullName>
    </recommendedName>
</protein>
<accession>A0A8J5RFU8</accession>
<dbReference type="NCBIfam" id="TIGR00756">
    <property type="entry name" value="PPR"/>
    <property type="match status" value="3"/>
</dbReference>
<dbReference type="PANTHER" id="PTHR47926">
    <property type="entry name" value="PENTATRICOPEPTIDE REPEAT-CONTAINING PROTEIN"/>
    <property type="match status" value="1"/>
</dbReference>
<reference evidence="3" key="2">
    <citation type="submission" date="2021-02" db="EMBL/GenBank/DDBJ databases">
        <authorList>
            <person name="Kimball J.A."/>
            <person name="Haas M.W."/>
            <person name="Macchietto M."/>
            <person name="Kono T."/>
            <person name="Duquette J."/>
            <person name="Shao M."/>
        </authorList>
    </citation>
    <scope>NUCLEOTIDE SEQUENCE</scope>
    <source>
        <tissue evidence="3">Fresh leaf tissue</tissue>
    </source>
</reference>
<dbReference type="PROSITE" id="PS51375">
    <property type="entry name" value="PPR"/>
    <property type="match status" value="2"/>
</dbReference>
<evidence type="ECO:0000313" key="4">
    <source>
        <dbReference type="Proteomes" id="UP000729402"/>
    </source>
</evidence>
<dbReference type="GO" id="GO:0003723">
    <property type="term" value="F:RNA binding"/>
    <property type="evidence" value="ECO:0007669"/>
    <property type="project" value="InterPro"/>
</dbReference>
<evidence type="ECO:0000256" key="2">
    <source>
        <dbReference type="PROSITE-ProRule" id="PRU00708"/>
    </source>
</evidence>
<dbReference type="GO" id="GO:0009451">
    <property type="term" value="P:RNA modification"/>
    <property type="evidence" value="ECO:0007669"/>
    <property type="project" value="InterPro"/>
</dbReference>
<gene>
    <name evidence="3" type="ORF">GUJ93_ZPchr0008g12792</name>
</gene>
<dbReference type="AlphaFoldDB" id="A0A8J5RFU8"/>
<keyword evidence="4" id="KW-1185">Reference proteome</keyword>
<dbReference type="Proteomes" id="UP000729402">
    <property type="component" value="Unassembled WGS sequence"/>
</dbReference>
<dbReference type="PANTHER" id="PTHR47926:SF533">
    <property type="entry name" value="DYW DOMAIN-CONTAINING PROTEIN"/>
    <property type="match status" value="1"/>
</dbReference>
<reference evidence="3" key="1">
    <citation type="journal article" date="2021" name="bioRxiv">
        <title>Whole Genome Assembly and Annotation of Northern Wild Rice, Zizania palustris L., Supports a Whole Genome Duplication in the Zizania Genus.</title>
        <authorList>
            <person name="Haas M."/>
            <person name="Kono T."/>
            <person name="Macchietto M."/>
            <person name="Millas R."/>
            <person name="McGilp L."/>
            <person name="Shao M."/>
            <person name="Duquette J."/>
            <person name="Hirsch C.N."/>
            <person name="Kimball J."/>
        </authorList>
    </citation>
    <scope>NUCLEOTIDE SEQUENCE</scope>
    <source>
        <tissue evidence="3">Fresh leaf tissue</tissue>
    </source>
</reference>
<dbReference type="Pfam" id="PF01535">
    <property type="entry name" value="PPR"/>
    <property type="match status" value="7"/>
</dbReference>
<feature type="repeat" description="PPR" evidence="2">
    <location>
        <begin position="49"/>
        <end position="83"/>
    </location>
</feature>
<name>A0A8J5RFU8_ZIZPA</name>
<evidence type="ECO:0000256" key="1">
    <source>
        <dbReference type="ARBA" id="ARBA00022737"/>
    </source>
</evidence>
<proteinExistence type="predicted"/>
<organism evidence="3 4">
    <name type="scientific">Zizania palustris</name>
    <name type="common">Northern wild rice</name>
    <dbReference type="NCBI Taxonomy" id="103762"/>
    <lineage>
        <taxon>Eukaryota</taxon>
        <taxon>Viridiplantae</taxon>
        <taxon>Streptophyta</taxon>
        <taxon>Embryophyta</taxon>
        <taxon>Tracheophyta</taxon>
        <taxon>Spermatophyta</taxon>
        <taxon>Magnoliopsida</taxon>
        <taxon>Liliopsida</taxon>
        <taxon>Poales</taxon>
        <taxon>Poaceae</taxon>
        <taxon>BOP clade</taxon>
        <taxon>Oryzoideae</taxon>
        <taxon>Oryzeae</taxon>
        <taxon>Zizaniinae</taxon>
        <taxon>Zizania</taxon>
    </lineage>
</organism>
<evidence type="ECO:0000313" key="3">
    <source>
        <dbReference type="EMBL" id="KAG8044894.1"/>
    </source>
</evidence>